<evidence type="ECO:0000256" key="1">
    <source>
        <dbReference type="SAM" id="SignalP"/>
    </source>
</evidence>
<dbReference type="AlphaFoldDB" id="A0A832I9V1"/>
<reference evidence="2" key="1">
    <citation type="journal article" date="2020" name="mSystems">
        <title>Genome- and Community-Level Interaction Insights into Carbon Utilization and Element Cycling Functions of Hydrothermarchaeota in Hydrothermal Sediment.</title>
        <authorList>
            <person name="Zhou Z."/>
            <person name="Liu Y."/>
            <person name="Xu W."/>
            <person name="Pan J."/>
            <person name="Luo Z.H."/>
            <person name="Li M."/>
        </authorList>
    </citation>
    <scope>NUCLEOTIDE SEQUENCE [LARGE SCALE GENOMIC DNA]</scope>
    <source>
        <strain evidence="2">SpSt-86</strain>
    </source>
</reference>
<organism evidence="2">
    <name type="scientific">Pseudothermotoga hypogea</name>
    <dbReference type="NCBI Taxonomy" id="57487"/>
    <lineage>
        <taxon>Bacteria</taxon>
        <taxon>Thermotogati</taxon>
        <taxon>Thermotogota</taxon>
        <taxon>Thermotogae</taxon>
        <taxon>Thermotogales</taxon>
        <taxon>Thermotogaceae</taxon>
        <taxon>Pseudothermotoga</taxon>
    </lineage>
</organism>
<name>A0A832I9V1_9THEM</name>
<feature type="chain" id="PRO_5032714560" evidence="1">
    <location>
        <begin position="24"/>
        <end position="199"/>
    </location>
</feature>
<protein>
    <submittedName>
        <fullName evidence="2">Uncharacterized protein</fullName>
    </submittedName>
</protein>
<gene>
    <name evidence="2" type="ORF">ENW55_07780</name>
</gene>
<evidence type="ECO:0000313" key="2">
    <source>
        <dbReference type="EMBL" id="HGZ79868.1"/>
    </source>
</evidence>
<accession>A0A832I9V1</accession>
<comment type="caution">
    <text evidence="2">The sequence shown here is derived from an EMBL/GenBank/DDBJ whole genome shotgun (WGS) entry which is preliminary data.</text>
</comment>
<proteinExistence type="predicted"/>
<dbReference type="EMBL" id="DTKQ01000052">
    <property type="protein sequence ID" value="HGZ79868.1"/>
    <property type="molecule type" value="Genomic_DNA"/>
</dbReference>
<feature type="signal peptide" evidence="1">
    <location>
        <begin position="1"/>
        <end position="23"/>
    </location>
</feature>
<sequence length="199" mass="22037">MKIVLRGLLFLLISLPLTGYAHAPIVSELPGSCISCAIPVKNIAISQVLYKILNNDNSFVWLTFEGEKGEVLKLDLGTPKTTRYETMRPIAVLLGPGLPVRSDLPFEVPAELGAIVFEPTGPPRAFYEPFTNTHSWIHLSERIALPETGRYYLVAYFPPNGMAGNLFVAVGTIERFTAQDIANLFRILPEIRAFYSDSP</sequence>
<keyword evidence="1" id="KW-0732">Signal</keyword>